<feature type="domain" description="SH3b" evidence="6">
    <location>
        <begin position="204"/>
        <end position="269"/>
    </location>
</feature>
<evidence type="ECO:0000259" key="7">
    <source>
        <dbReference type="PROSITE" id="PS51935"/>
    </source>
</evidence>
<feature type="domain" description="SH3b" evidence="6">
    <location>
        <begin position="71"/>
        <end position="136"/>
    </location>
</feature>
<keyword evidence="2" id="KW-0645">Protease</keyword>
<dbReference type="Pfam" id="PF00877">
    <property type="entry name" value="NLPC_P60"/>
    <property type="match status" value="1"/>
</dbReference>
<name>A0A4Y6UWG6_SACBS</name>
<evidence type="ECO:0000313" key="9">
    <source>
        <dbReference type="Proteomes" id="UP000316968"/>
    </source>
</evidence>
<proteinExistence type="inferred from homology"/>
<dbReference type="PANTHER" id="PTHR47053">
    <property type="entry name" value="MUREIN DD-ENDOPEPTIDASE MEPH-RELATED"/>
    <property type="match status" value="1"/>
</dbReference>
<keyword evidence="4" id="KW-0788">Thiol protease</keyword>
<dbReference type="AlphaFoldDB" id="A0A4Y6UWG6"/>
<dbReference type="SMART" id="SM00287">
    <property type="entry name" value="SH3b"/>
    <property type="match status" value="2"/>
</dbReference>
<dbReference type="Gene3D" id="3.90.1720.10">
    <property type="entry name" value="endopeptidase domain like (from Nostoc punctiforme)"/>
    <property type="match status" value="1"/>
</dbReference>
<gene>
    <name evidence="8" type="ORF">FFV09_08920</name>
</gene>
<evidence type="ECO:0000256" key="3">
    <source>
        <dbReference type="ARBA" id="ARBA00022801"/>
    </source>
</evidence>
<evidence type="ECO:0000259" key="6">
    <source>
        <dbReference type="PROSITE" id="PS51781"/>
    </source>
</evidence>
<keyword evidence="3" id="KW-0378">Hydrolase</keyword>
<organism evidence="8 9">
    <name type="scientific">Saccharibacillus brassicae</name>
    <dbReference type="NCBI Taxonomy" id="2583377"/>
    <lineage>
        <taxon>Bacteria</taxon>
        <taxon>Bacillati</taxon>
        <taxon>Bacillota</taxon>
        <taxon>Bacilli</taxon>
        <taxon>Bacillales</taxon>
        <taxon>Paenibacillaceae</taxon>
        <taxon>Saccharibacillus</taxon>
    </lineage>
</organism>
<dbReference type="InterPro" id="IPR038765">
    <property type="entry name" value="Papain-like_cys_pep_sf"/>
</dbReference>
<dbReference type="Pfam" id="PF08239">
    <property type="entry name" value="SH3_3"/>
    <property type="match status" value="2"/>
</dbReference>
<accession>A0A4Y6UWG6</accession>
<dbReference type="GO" id="GO:0006508">
    <property type="term" value="P:proteolysis"/>
    <property type="evidence" value="ECO:0007669"/>
    <property type="project" value="UniProtKB-KW"/>
</dbReference>
<reference evidence="8 9" key="1">
    <citation type="submission" date="2019-06" db="EMBL/GenBank/DDBJ databases">
        <title>Saccharibacillus brassicae sp. nov., an endophytic bacterium isolated from Chinese cabbage seeds (Brassica pekinensis).</title>
        <authorList>
            <person name="Jiang L."/>
            <person name="Lee J."/>
            <person name="Kim S.W."/>
        </authorList>
    </citation>
    <scope>NUCLEOTIDE SEQUENCE [LARGE SCALE GENOMIC DNA]</scope>
    <source>
        <strain evidence="9">KCTC 43072 / ATSA2</strain>
    </source>
</reference>
<comment type="similarity">
    <text evidence="1">Belongs to the peptidase C40 family.</text>
</comment>
<dbReference type="PROSITE" id="PS51781">
    <property type="entry name" value="SH3B"/>
    <property type="match status" value="2"/>
</dbReference>
<evidence type="ECO:0000256" key="1">
    <source>
        <dbReference type="ARBA" id="ARBA00007074"/>
    </source>
</evidence>
<sequence>MQNRRPVTSPAPVRFFAEALIDNRTCARFTVSATPPGRCLRPCRTKEAIMKRKLFGLFAVSTLLVTVPVVAEAAPGKVDRPVNLRSAPSASEGSVHRTLQPGTKLEVLTALNAHWLKVDVGGKTGYVSASYVTYAKETQSQSAVKAAASSSVKTASSAGVKGTPSVKPISAAAQAPIVQATVESVASEPAPSAAPAVVPAAVPANTGSGTVAKNVNFRAEPTTGSAVHRVLSAGEAFTAVELANSAWLKITDANGLTGYVSTSYVTYTLPGGASVSPAATPAPPAVDTAVPLPLPSVPLPVVPLPTPSTGSAIDSNTADRIIQDALSLQGITRYGFGKNEAPVLLDCSSFTRYVFGLQGLNLPFGTAYQKDIGIAVDKDQWQKGDLLFFWSSVPGLIGHVGIYNGEGGLVHNSASKDGVVVADLDLKYWQDHYVSARRVLQ</sequence>
<keyword evidence="5" id="KW-1133">Transmembrane helix</keyword>
<dbReference type="Proteomes" id="UP000316968">
    <property type="component" value="Chromosome"/>
</dbReference>
<dbReference type="PANTHER" id="PTHR47053:SF1">
    <property type="entry name" value="MUREIN DD-ENDOPEPTIDASE MEPH-RELATED"/>
    <property type="match status" value="1"/>
</dbReference>
<dbReference type="InterPro" id="IPR051202">
    <property type="entry name" value="Peptidase_C40"/>
</dbReference>
<dbReference type="Gene3D" id="2.30.30.40">
    <property type="entry name" value="SH3 Domains"/>
    <property type="match status" value="2"/>
</dbReference>
<dbReference type="GO" id="GO:0008234">
    <property type="term" value="F:cysteine-type peptidase activity"/>
    <property type="evidence" value="ECO:0007669"/>
    <property type="project" value="UniProtKB-KW"/>
</dbReference>
<dbReference type="EMBL" id="CP041217">
    <property type="protein sequence ID" value="QDH20960.1"/>
    <property type="molecule type" value="Genomic_DNA"/>
</dbReference>
<protein>
    <submittedName>
        <fullName evidence="8">SH3 domain-containing protein</fullName>
    </submittedName>
</protein>
<feature type="domain" description="NlpC/P60" evidence="7">
    <location>
        <begin position="315"/>
        <end position="440"/>
    </location>
</feature>
<evidence type="ECO:0000256" key="4">
    <source>
        <dbReference type="ARBA" id="ARBA00022807"/>
    </source>
</evidence>
<dbReference type="OrthoDB" id="9813118at2"/>
<dbReference type="InterPro" id="IPR036028">
    <property type="entry name" value="SH3-like_dom_sf"/>
</dbReference>
<keyword evidence="5" id="KW-0472">Membrane</keyword>
<keyword evidence="9" id="KW-1185">Reference proteome</keyword>
<evidence type="ECO:0000256" key="2">
    <source>
        <dbReference type="ARBA" id="ARBA00022670"/>
    </source>
</evidence>
<evidence type="ECO:0000313" key="8">
    <source>
        <dbReference type="EMBL" id="QDH20960.1"/>
    </source>
</evidence>
<keyword evidence="5" id="KW-0812">Transmembrane</keyword>
<dbReference type="InterPro" id="IPR003646">
    <property type="entry name" value="SH3-like_bac-type"/>
</dbReference>
<evidence type="ECO:0000256" key="5">
    <source>
        <dbReference type="SAM" id="Phobius"/>
    </source>
</evidence>
<dbReference type="PROSITE" id="PS51935">
    <property type="entry name" value="NLPC_P60"/>
    <property type="match status" value="1"/>
</dbReference>
<dbReference type="SUPFAM" id="SSF54001">
    <property type="entry name" value="Cysteine proteinases"/>
    <property type="match status" value="1"/>
</dbReference>
<dbReference type="KEGG" id="saca:FFV09_08920"/>
<feature type="transmembrane region" description="Helical" evidence="5">
    <location>
        <begin position="54"/>
        <end position="71"/>
    </location>
</feature>
<dbReference type="InterPro" id="IPR000064">
    <property type="entry name" value="NLP_P60_dom"/>
</dbReference>
<dbReference type="SUPFAM" id="SSF50044">
    <property type="entry name" value="SH3-domain"/>
    <property type="match status" value="1"/>
</dbReference>